<evidence type="ECO:0000256" key="4">
    <source>
        <dbReference type="ARBA" id="ARBA00022989"/>
    </source>
</evidence>
<evidence type="ECO:0000256" key="3">
    <source>
        <dbReference type="ARBA" id="ARBA00022692"/>
    </source>
</evidence>
<feature type="transmembrane region" description="Helical" evidence="6">
    <location>
        <begin position="524"/>
        <end position="544"/>
    </location>
</feature>
<feature type="transmembrane region" description="Helical" evidence="6">
    <location>
        <begin position="1119"/>
        <end position="1140"/>
    </location>
</feature>
<feature type="transmembrane region" description="Helical" evidence="6">
    <location>
        <begin position="1309"/>
        <end position="1327"/>
    </location>
</feature>
<dbReference type="GO" id="GO:0022857">
    <property type="term" value="F:transmembrane transporter activity"/>
    <property type="evidence" value="ECO:0007669"/>
    <property type="project" value="InterPro"/>
</dbReference>
<gene>
    <name evidence="7" type="ORF">Tsubulata_040650</name>
</gene>
<dbReference type="Gene3D" id="1.20.1250.20">
    <property type="entry name" value="MFS general substrate transporter like domains"/>
    <property type="match status" value="4"/>
</dbReference>
<dbReference type="InterPro" id="IPR000109">
    <property type="entry name" value="POT_fam"/>
</dbReference>
<sequence>GMAGMTLTAALPQLRPQACNGDTDCPQPTKRQLAVLLSSLGFLSIGAGGIRSYNIAFGADQFDTATEKGRAQLETSFNWCVLLLYHRTNCSSYGCCLCSGKYQLAPIIIDSSELNNQGKPKTGWRLCRIQVEQLKCLIAVLPVWVAGVVCFIAKEQQNTFGMLQAIQTNRHLIPTFQMPAAWVGLASMIPLSRCGSSSMRFLHSSGENIDNEGKDPDGYCHGNSLHGWSCNHREETQGFGFETRDLGSPVCVTILFPQFVLSGRNSRQPWLGNHDLNKNRLDFYYYITVGIEVFNLFYFHLFASRYLSSDGKLMAQMSKKEEMTAADEPQIYYRGIKAMPFIIGNETFEKLGTTGTLSNFLVYLTTVFHMKSITATTLINIFNGTTNFATLIGAFLCDTYFGRYRTLAFASVSSFLGMLVITLTAAVSKLHPSHCTGDPSSSSTCPGTTPWQMTFLLAGLGLLVIGAGGIRPCNLAFGADQFNPVTESGKRGITSFFNWYYFTFTFAMMISLTIIVYVQSEISWAWGFGIPAFAMFLSCVLFFVGSKVYVKVKPEGSPLTGAIRVMVAAFKKRKLELPELQLFNHIPACSINSRLPHTDQFRFLDKAAILTPEDQIDSSGSAATPWRLCSIQQVEEAKCLVRVAPIWASVLLYYISTTQQSTYTVFQALQSNRDLGNTGFKIPAASYGIFNMLGLTFWIPIYDRIIVPFLERLTKKIGGITVLQKMGVGMVLGIVTMILSGIVENQRRASALTHPIGVNSRGQAISSLTGLWLVPQLTLIGISEAFTVIAQIEFNYKQLPENMRSVAGSLLFVGFAVSSYLSSFLISIVHQVTKRADGGNWLAEDLNMARLDYFYYLVAALGVVNLVYFIVCANWYKYKGSAGADGTLEVGMENLEPEKPIVLSPYSKDKILEGETMSNITLRANREENAAESTKKDEAETISIHVRDITNDEPKLRYRGWKVMPFIIGNETFEKLGALGTIANLMIYLTTVFNMKSITAANFINIFTGTTNFGSLIGAFLCDTYFGRYKTIAFASVTSFLGMLMVSLTAAIHKLHPPHCNDKSSTCKEATAGQMAFLVSGFALLVIGGGGIRPCNLAFGADQFDTGTESGRRGVNSFFNWYVFTFTFAEMVALTVIVYVQSNISWAIGLGLPAMLMLTSCVLFFAGGKLYVKVKATGSPMTSVAQVIMVAIKKRGLKPVEQPGISLFNYVSPTSINSKLSYTDQFRFLDKAAIMTPKDEINPDGSPAEPWNLCSLQQVEEVKCLLRVIPIWAATNMYYVTVYQQITYSALQALQGNTRLGETKFHIPPASYLVFYMLSLALFIPVYDQILVPSFRKIKGKEGGITILQRIGISMFLSVVAMLVSGFVEGQRRNIALTRPTLGIAPRKGAISSMSAMWLLPQLIVAGIAEALGSVGQVEFYYKQFPENMRSIGGSLYYCALAWFTKQQKELQLESGCLKILTKESWITSTTCSLLWRP</sequence>
<feature type="transmembrane region" description="Helical" evidence="6">
    <location>
        <begin position="134"/>
        <end position="154"/>
    </location>
</feature>
<dbReference type="InterPro" id="IPR036259">
    <property type="entry name" value="MFS_trans_sf"/>
</dbReference>
<feature type="transmembrane region" description="Helical" evidence="6">
    <location>
        <begin position="976"/>
        <end position="995"/>
    </location>
</feature>
<dbReference type="Pfam" id="PF00854">
    <property type="entry name" value="PTR2"/>
    <property type="match status" value="2"/>
</dbReference>
<comment type="similarity">
    <text evidence="2">Belongs to the major facilitator superfamily. Proton-dependent oligopeptide transporter (POT/PTR) (TC 2.A.17) family.</text>
</comment>
<keyword evidence="8" id="KW-1185">Reference proteome</keyword>
<protein>
    <submittedName>
        <fullName evidence="7">Uncharacterized protein</fullName>
    </submittedName>
</protein>
<name>A0A9Q0FCQ8_9ROSI</name>
<feature type="transmembrane region" description="Helical" evidence="6">
    <location>
        <begin position="1033"/>
        <end position="1052"/>
    </location>
</feature>
<feature type="transmembrane region" description="Helical" evidence="6">
    <location>
        <begin position="373"/>
        <end position="396"/>
    </location>
</feature>
<feature type="transmembrane region" description="Helical" evidence="6">
    <location>
        <begin position="810"/>
        <end position="833"/>
    </location>
</feature>
<feature type="transmembrane region" description="Helical" evidence="6">
    <location>
        <begin position="31"/>
        <end position="50"/>
    </location>
</feature>
<dbReference type="EMBL" id="JAKUCV010006202">
    <property type="protein sequence ID" value="KAJ4828335.1"/>
    <property type="molecule type" value="Genomic_DNA"/>
</dbReference>
<dbReference type="OrthoDB" id="8904098at2759"/>
<feature type="transmembrane region" description="Helical" evidence="6">
    <location>
        <begin position="722"/>
        <end position="743"/>
    </location>
</feature>
<dbReference type="PANTHER" id="PTHR11654">
    <property type="entry name" value="OLIGOPEPTIDE TRANSPORTER-RELATED"/>
    <property type="match status" value="1"/>
</dbReference>
<feature type="transmembrane region" description="Helical" evidence="6">
    <location>
        <begin position="283"/>
        <end position="303"/>
    </location>
</feature>
<evidence type="ECO:0000256" key="2">
    <source>
        <dbReference type="ARBA" id="ARBA00005982"/>
    </source>
</evidence>
<accession>A0A9Q0FCQ8</accession>
<proteinExistence type="inferred from homology"/>
<dbReference type="SUPFAM" id="SSF103473">
    <property type="entry name" value="MFS general substrate transporter"/>
    <property type="match status" value="2"/>
</dbReference>
<evidence type="ECO:0000256" key="5">
    <source>
        <dbReference type="ARBA" id="ARBA00023136"/>
    </source>
</evidence>
<evidence type="ECO:0000256" key="6">
    <source>
        <dbReference type="SAM" id="Phobius"/>
    </source>
</evidence>
<comment type="caution">
    <text evidence="7">The sequence shown here is derived from an EMBL/GenBank/DDBJ whole genome shotgun (WGS) entry which is preliminary data.</text>
</comment>
<evidence type="ECO:0000313" key="7">
    <source>
        <dbReference type="EMBL" id="KAJ4828335.1"/>
    </source>
</evidence>
<evidence type="ECO:0000256" key="1">
    <source>
        <dbReference type="ARBA" id="ARBA00004141"/>
    </source>
</evidence>
<feature type="transmembrane region" description="Helical" evidence="6">
    <location>
        <begin position="853"/>
        <end position="876"/>
    </location>
</feature>
<dbReference type="GO" id="GO:0016020">
    <property type="term" value="C:membrane"/>
    <property type="evidence" value="ECO:0007669"/>
    <property type="project" value="UniProtKB-SubCell"/>
</dbReference>
<dbReference type="CDD" id="cd17416">
    <property type="entry name" value="MFS_NPF1_2"/>
    <property type="match status" value="2"/>
</dbReference>
<feature type="transmembrane region" description="Helical" evidence="6">
    <location>
        <begin position="499"/>
        <end position="518"/>
    </location>
</feature>
<dbReference type="Proteomes" id="UP001141552">
    <property type="component" value="Unassembled WGS sequence"/>
</dbReference>
<evidence type="ECO:0000313" key="8">
    <source>
        <dbReference type="Proteomes" id="UP001141552"/>
    </source>
</evidence>
<comment type="subcellular location">
    <subcellularLocation>
        <location evidence="1">Membrane</location>
        <topology evidence="1">Multi-pass membrane protein</topology>
    </subcellularLocation>
</comment>
<feature type="transmembrane region" description="Helical" evidence="6">
    <location>
        <begin position="408"/>
        <end position="431"/>
    </location>
</feature>
<feature type="transmembrane region" description="Helical" evidence="6">
    <location>
        <begin position="1146"/>
        <end position="1166"/>
    </location>
</feature>
<reference evidence="7" key="1">
    <citation type="submission" date="2022-02" db="EMBL/GenBank/DDBJ databases">
        <authorList>
            <person name="Henning P.M."/>
            <person name="McCubbin A.G."/>
            <person name="Shore J.S."/>
        </authorList>
    </citation>
    <scope>NUCLEOTIDE SEQUENCE</scope>
    <source>
        <strain evidence="7">F60SS</strain>
        <tissue evidence="7">Leaves</tissue>
    </source>
</reference>
<reference evidence="7" key="2">
    <citation type="journal article" date="2023" name="Plants (Basel)">
        <title>Annotation of the Turnera subulata (Passifloraceae) Draft Genome Reveals the S-Locus Evolved after the Divergence of Turneroideae from Passifloroideae in a Stepwise Manner.</title>
        <authorList>
            <person name="Henning P.M."/>
            <person name="Roalson E.H."/>
            <person name="Mir W."/>
            <person name="McCubbin A.G."/>
            <person name="Shore J.S."/>
        </authorList>
    </citation>
    <scope>NUCLEOTIDE SEQUENCE</scope>
    <source>
        <strain evidence="7">F60SS</strain>
    </source>
</reference>
<keyword evidence="3 6" id="KW-0812">Transmembrane</keyword>
<feature type="transmembrane region" description="Helical" evidence="6">
    <location>
        <begin position="684"/>
        <end position="702"/>
    </location>
</feature>
<feature type="non-terminal residue" evidence="7">
    <location>
        <position position="1478"/>
    </location>
</feature>
<keyword evidence="5 6" id="KW-0472">Membrane</keyword>
<keyword evidence="4 6" id="KW-1133">Transmembrane helix</keyword>
<feature type="transmembrane region" description="Helical" evidence="6">
    <location>
        <begin position="1001"/>
        <end position="1021"/>
    </location>
</feature>
<feature type="transmembrane region" description="Helical" evidence="6">
    <location>
        <begin position="451"/>
        <end position="470"/>
    </location>
</feature>
<feature type="transmembrane region" description="Helical" evidence="6">
    <location>
        <begin position="1347"/>
        <end position="1368"/>
    </location>
</feature>
<feature type="transmembrane region" description="Helical" evidence="6">
    <location>
        <begin position="1072"/>
        <end position="1092"/>
    </location>
</feature>
<organism evidence="7 8">
    <name type="scientific">Turnera subulata</name>
    <dbReference type="NCBI Taxonomy" id="218843"/>
    <lineage>
        <taxon>Eukaryota</taxon>
        <taxon>Viridiplantae</taxon>
        <taxon>Streptophyta</taxon>
        <taxon>Embryophyta</taxon>
        <taxon>Tracheophyta</taxon>
        <taxon>Spermatophyta</taxon>
        <taxon>Magnoliopsida</taxon>
        <taxon>eudicotyledons</taxon>
        <taxon>Gunneridae</taxon>
        <taxon>Pentapetalae</taxon>
        <taxon>rosids</taxon>
        <taxon>fabids</taxon>
        <taxon>Malpighiales</taxon>
        <taxon>Passifloraceae</taxon>
        <taxon>Turnera</taxon>
    </lineage>
</organism>